<name>A0ABP1GKE0_9EUKA</name>
<comment type="caution">
    <text evidence="1">The sequence shown here is derived from an EMBL/GenBank/DDBJ whole genome shotgun (WGS) entry which is preliminary data.</text>
</comment>
<proteinExistence type="predicted"/>
<protein>
    <submittedName>
        <fullName evidence="1">IQ_calmodulin-binding motif family protein</fullName>
    </submittedName>
</protein>
<gene>
    <name evidence="1" type="ORF">HINF_LOCUS925</name>
</gene>
<dbReference type="Proteomes" id="UP001642409">
    <property type="component" value="Unassembled WGS sequence"/>
</dbReference>
<sequence length="117" mass="13409">MNKIKREAIGRLKNFQQKKAVYGQMDLFKRQFGILGLTGALRTEINEQLENGETENAEINNDEEIQVEIVGAFAMVVDQKRFDEDGTTFQLEIIGKNEEGVQYKLIGEKGKVWAERE</sequence>
<organism evidence="1 2">
    <name type="scientific">Hexamita inflata</name>
    <dbReference type="NCBI Taxonomy" id="28002"/>
    <lineage>
        <taxon>Eukaryota</taxon>
        <taxon>Metamonada</taxon>
        <taxon>Diplomonadida</taxon>
        <taxon>Hexamitidae</taxon>
        <taxon>Hexamitinae</taxon>
        <taxon>Hexamita</taxon>
    </lineage>
</organism>
<keyword evidence="2" id="KW-1185">Reference proteome</keyword>
<reference evidence="1 2" key="1">
    <citation type="submission" date="2024-07" db="EMBL/GenBank/DDBJ databases">
        <authorList>
            <person name="Akdeniz Z."/>
        </authorList>
    </citation>
    <scope>NUCLEOTIDE SEQUENCE [LARGE SCALE GENOMIC DNA]</scope>
</reference>
<accession>A0ABP1GKE0</accession>
<dbReference type="EMBL" id="CAXDID020000002">
    <property type="protein sequence ID" value="CAL5970985.1"/>
    <property type="molecule type" value="Genomic_DNA"/>
</dbReference>
<evidence type="ECO:0000313" key="2">
    <source>
        <dbReference type="Proteomes" id="UP001642409"/>
    </source>
</evidence>
<evidence type="ECO:0000313" key="1">
    <source>
        <dbReference type="EMBL" id="CAL5970985.1"/>
    </source>
</evidence>